<keyword evidence="8" id="KW-0408">Iron</keyword>
<dbReference type="AlphaFoldDB" id="A0A6S7H243"/>
<dbReference type="CDD" id="cd08342">
    <property type="entry name" value="HPPD_N_like"/>
    <property type="match status" value="1"/>
</dbReference>
<comment type="pathway">
    <text evidence="2">Amino-acid degradation; L-phenylalanine degradation; acetoacetate and fumarate from L-phenylalanine: step 3/6.</text>
</comment>
<dbReference type="Gene3D" id="3.10.180.10">
    <property type="entry name" value="2,3-Dihydroxybiphenyl 1,2-Dioxygenase, domain 1"/>
    <property type="match status" value="1"/>
</dbReference>
<keyword evidence="6" id="KW-0677">Repeat</keyword>
<evidence type="ECO:0000259" key="10">
    <source>
        <dbReference type="PROSITE" id="PS51819"/>
    </source>
</evidence>
<evidence type="ECO:0000256" key="4">
    <source>
        <dbReference type="ARBA" id="ARBA00013222"/>
    </source>
</evidence>
<evidence type="ECO:0000313" key="12">
    <source>
        <dbReference type="Proteomes" id="UP001152795"/>
    </source>
</evidence>
<keyword evidence="12" id="KW-1185">Reference proteome</keyword>
<organism evidence="11 12">
    <name type="scientific">Paramuricea clavata</name>
    <name type="common">Red gorgonian</name>
    <name type="synonym">Violescent sea-whip</name>
    <dbReference type="NCBI Taxonomy" id="317549"/>
    <lineage>
        <taxon>Eukaryota</taxon>
        <taxon>Metazoa</taxon>
        <taxon>Cnidaria</taxon>
        <taxon>Anthozoa</taxon>
        <taxon>Octocorallia</taxon>
        <taxon>Malacalcyonacea</taxon>
        <taxon>Plexauridae</taxon>
        <taxon>Paramuricea</taxon>
    </lineage>
</organism>
<evidence type="ECO:0000256" key="9">
    <source>
        <dbReference type="ARBA" id="ARBA00023232"/>
    </source>
</evidence>
<sequence>MTTYTDKGPKPDTGRFLAFDHVTLWVGNAKQAASYYCTRWGFEVIGYKGLETGSREVVSYALRLDKIVFVVQSPLNPTGTTSE</sequence>
<evidence type="ECO:0000256" key="6">
    <source>
        <dbReference type="ARBA" id="ARBA00022737"/>
    </source>
</evidence>
<comment type="caution">
    <text evidence="11">The sequence shown here is derived from an EMBL/GenBank/DDBJ whole genome shotgun (WGS) entry which is preliminary data.</text>
</comment>
<dbReference type="EMBL" id="CACRXK020003661">
    <property type="protein sequence ID" value="CAB3999745.1"/>
    <property type="molecule type" value="Genomic_DNA"/>
</dbReference>
<dbReference type="InterPro" id="IPR005956">
    <property type="entry name" value="4OHPhenylPyrv_dOase"/>
</dbReference>
<dbReference type="OrthoDB" id="414569at2759"/>
<dbReference type="PANTHER" id="PTHR11959:SF1">
    <property type="entry name" value="4-HYDROXYPHENYLPYRUVATE DIOXYGENASE"/>
    <property type="match status" value="1"/>
</dbReference>
<dbReference type="InterPro" id="IPR029068">
    <property type="entry name" value="Glyas_Bleomycin-R_OHBP_Dase"/>
</dbReference>
<dbReference type="GO" id="GO:0046872">
    <property type="term" value="F:metal ion binding"/>
    <property type="evidence" value="ECO:0007669"/>
    <property type="project" value="UniProtKB-KW"/>
</dbReference>
<dbReference type="PANTHER" id="PTHR11959">
    <property type="entry name" value="4-HYDROXYPHENYLPYRUVATE DIOXYGENASE"/>
    <property type="match status" value="1"/>
</dbReference>
<evidence type="ECO:0000256" key="8">
    <source>
        <dbReference type="ARBA" id="ARBA00023004"/>
    </source>
</evidence>
<keyword evidence="5" id="KW-0479">Metal-binding</keyword>
<dbReference type="EC" id="1.13.11.27" evidence="4"/>
<keyword evidence="11" id="KW-0223">Dioxygenase</keyword>
<protein>
    <recommendedName>
        <fullName evidence="4">4-hydroxyphenylpyruvate dioxygenase</fullName>
        <ecNumber evidence="4">1.13.11.27</ecNumber>
    </recommendedName>
</protein>
<dbReference type="GO" id="GO:0006572">
    <property type="term" value="P:L-tyrosine catabolic process"/>
    <property type="evidence" value="ECO:0007669"/>
    <property type="project" value="UniProtKB-KW"/>
</dbReference>
<dbReference type="InterPro" id="IPR041736">
    <property type="entry name" value="4OHPhenylPyrv_dOase_N"/>
</dbReference>
<evidence type="ECO:0000256" key="5">
    <source>
        <dbReference type="ARBA" id="ARBA00022723"/>
    </source>
</evidence>
<dbReference type="GO" id="GO:0003868">
    <property type="term" value="F:4-hydroxyphenylpyruvate dioxygenase activity"/>
    <property type="evidence" value="ECO:0007669"/>
    <property type="project" value="UniProtKB-EC"/>
</dbReference>
<proteinExistence type="inferred from homology"/>
<keyword evidence="11" id="KW-0560">Oxidoreductase</keyword>
<gene>
    <name evidence="11" type="ORF">PACLA_8A036078</name>
</gene>
<evidence type="ECO:0000256" key="7">
    <source>
        <dbReference type="ARBA" id="ARBA00022878"/>
    </source>
</evidence>
<evidence type="ECO:0000313" key="11">
    <source>
        <dbReference type="EMBL" id="CAB3999745.1"/>
    </source>
</evidence>
<evidence type="ECO:0000256" key="3">
    <source>
        <dbReference type="ARBA" id="ARBA00005877"/>
    </source>
</evidence>
<dbReference type="SUPFAM" id="SSF54593">
    <property type="entry name" value="Glyoxalase/Bleomycin resistance protein/Dihydroxybiphenyl dioxygenase"/>
    <property type="match status" value="1"/>
</dbReference>
<feature type="non-terminal residue" evidence="11">
    <location>
        <position position="1"/>
    </location>
</feature>
<dbReference type="GO" id="GO:0006559">
    <property type="term" value="P:L-phenylalanine catabolic process"/>
    <property type="evidence" value="ECO:0007669"/>
    <property type="project" value="UniProtKB-KW"/>
</dbReference>
<evidence type="ECO:0000256" key="2">
    <source>
        <dbReference type="ARBA" id="ARBA00005162"/>
    </source>
</evidence>
<comment type="cofactor">
    <cofactor evidence="1">
        <name>Fe cation</name>
        <dbReference type="ChEBI" id="CHEBI:24875"/>
    </cofactor>
</comment>
<reference evidence="11" key="1">
    <citation type="submission" date="2020-04" db="EMBL/GenBank/DDBJ databases">
        <authorList>
            <person name="Alioto T."/>
            <person name="Alioto T."/>
            <person name="Gomez Garrido J."/>
        </authorList>
    </citation>
    <scope>NUCLEOTIDE SEQUENCE</scope>
    <source>
        <strain evidence="11">A484AB</strain>
    </source>
</reference>
<accession>A0A6S7H243</accession>
<feature type="domain" description="VOC" evidence="10">
    <location>
        <begin position="18"/>
        <end position="83"/>
    </location>
</feature>
<dbReference type="InterPro" id="IPR037523">
    <property type="entry name" value="VOC_core"/>
</dbReference>
<keyword evidence="9" id="KW-0585">Phenylalanine catabolism</keyword>
<keyword evidence="7" id="KW-0828">Tyrosine catabolism</keyword>
<dbReference type="Proteomes" id="UP001152795">
    <property type="component" value="Unassembled WGS sequence"/>
</dbReference>
<evidence type="ECO:0000256" key="1">
    <source>
        <dbReference type="ARBA" id="ARBA00001962"/>
    </source>
</evidence>
<name>A0A6S7H243_PARCT</name>
<comment type="similarity">
    <text evidence="3">Belongs to the 4HPPD family.</text>
</comment>
<dbReference type="PROSITE" id="PS51819">
    <property type="entry name" value="VOC"/>
    <property type="match status" value="1"/>
</dbReference>